<organism evidence="1 2">
    <name type="scientific">Aurantimonas endophytica</name>
    <dbReference type="NCBI Taxonomy" id="1522175"/>
    <lineage>
        <taxon>Bacteria</taxon>
        <taxon>Pseudomonadati</taxon>
        <taxon>Pseudomonadota</taxon>
        <taxon>Alphaproteobacteria</taxon>
        <taxon>Hyphomicrobiales</taxon>
        <taxon>Aurantimonadaceae</taxon>
        <taxon>Aurantimonas</taxon>
    </lineage>
</organism>
<sequence length="71" mass="6704">MSAPTMPAASAVPKPLPVFAGSAVRAGVDVAAGREAGDDAELTEAVVPALVPVAPDFAAAAPVAAAALAVP</sequence>
<dbReference type="RefSeq" id="WP_183209051.1">
    <property type="nucleotide sequence ID" value="NZ_JAAAMM010000003.1"/>
</dbReference>
<accession>A0A7W6MQA1</accession>
<protein>
    <submittedName>
        <fullName evidence="1">Uncharacterized protein</fullName>
    </submittedName>
</protein>
<name>A0A7W6MQA1_9HYPH</name>
<gene>
    <name evidence="1" type="ORF">GGR03_002866</name>
</gene>
<evidence type="ECO:0000313" key="1">
    <source>
        <dbReference type="EMBL" id="MBB4003785.1"/>
    </source>
</evidence>
<keyword evidence="2" id="KW-1185">Reference proteome</keyword>
<reference evidence="1 2" key="1">
    <citation type="submission" date="2020-08" db="EMBL/GenBank/DDBJ databases">
        <title>Genomic Encyclopedia of Type Strains, Phase IV (KMG-IV): sequencing the most valuable type-strain genomes for metagenomic binning, comparative biology and taxonomic classification.</title>
        <authorList>
            <person name="Goeker M."/>
        </authorList>
    </citation>
    <scope>NUCLEOTIDE SEQUENCE [LARGE SCALE GENOMIC DNA]</scope>
    <source>
        <strain evidence="1 2">DSM 103570</strain>
    </source>
</reference>
<dbReference type="Proteomes" id="UP000588647">
    <property type="component" value="Unassembled WGS sequence"/>
</dbReference>
<proteinExistence type="predicted"/>
<comment type="caution">
    <text evidence="1">The sequence shown here is derived from an EMBL/GenBank/DDBJ whole genome shotgun (WGS) entry which is preliminary data.</text>
</comment>
<dbReference type="EMBL" id="JACIEM010000003">
    <property type="protein sequence ID" value="MBB4003785.1"/>
    <property type="molecule type" value="Genomic_DNA"/>
</dbReference>
<dbReference type="AlphaFoldDB" id="A0A7W6MQA1"/>
<evidence type="ECO:0000313" key="2">
    <source>
        <dbReference type="Proteomes" id="UP000588647"/>
    </source>
</evidence>